<feature type="transmembrane region" description="Helical" evidence="2">
    <location>
        <begin position="307"/>
        <end position="326"/>
    </location>
</feature>
<dbReference type="Pfam" id="PF13367">
    <property type="entry name" value="PrsW-protease"/>
    <property type="match status" value="1"/>
</dbReference>
<dbReference type="RefSeq" id="WP_120204389.1">
    <property type="nucleotide sequence ID" value="NZ_CP032514.1"/>
</dbReference>
<dbReference type="InterPro" id="IPR026898">
    <property type="entry name" value="PrsW"/>
</dbReference>
<feature type="transmembrane region" description="Helical" evidence="2">
    <location>
        <begin position="213"/>
        <end position="233"/>
    </location>
</feature>
<keyword evidence="2" id="KW-1133">Transmembrane helix</keyword>
<feature type="transmembrane region" description="Helical" evidence="2">
    <location>
        <begin position="108"/>
        <end position="127"/>
    </location>
</feature>
<feature type="transmembrane region" description="Helical" evidence="2">
    <location>
        <begin position="139"/>
        <end position="165"/>
    </location>
</feature>
<proteinExistence type="predicted"/>
<dbReference type="PANTHER" id="PTHR36844:SF1">
    <property type="entry name" value="PROTEASE PRSW"/>
    <property type="match status" value="1"/>
</dbReference>
<protein>
    <submittedName>
        <fullName evidence="3">Protease PrsW</fullName>
    </submittedName>
</protein>
<evidence type="ECO:0000256" key="1">
    <source>
        <dbReference type="SAM" id="MobiDB-lite"/>
    </source>
</evidence>
<dbReference type="GO" id="GO:0008233">
    <property type="term" value="F:peptidase activity"/>
    <property type="evidence" value="ECO:0007669"/>
    <property type="project" value="UniProtKB-KW"/>
</dbReference>
<accession>A0ABM6Z3F9</accession>
<dbReference type="PANTHER" id="PTHR36844">
    <property type="entry name" value="PROTEASE PRSW"/>
    <property type="match status" value="1"/>
</dbReference>
<keyword evidence="2" id="KW-0472">Membrane</keyword>
<evidence type="ECO:0000313" key="4">
    <source>
        <dbReference type="Proteomes" id="UP000273001"/>
    </source>
</evidence>
<feature type="transmembrane region" description="Helical" evidence="2">
    <location>
        <begin position="76"/>
        <end position="96"/>
    </location>
</feature>
<evidence type="ECO:0000313" key="3">
    <source>
        <dbReference type="EMBL" id="AYD89739.1"/>
    </source>
</evidence>
<sequence>MTLPPPSRSWAPRSGYRRPGADLPSLSGSPAAPVGGVHAGAGQGAGVRLPGWGRVPGPANGATAPSLQDAARWREVLYYVLAFLGAAGLAGMLWLVSGSASSVPDLALVVLLATVPLLVVLAVVFWIDRWEPEPVRMLLVAFLWGAGVSTAVSLLVNSTFAAVVADATGDLQEAEGLAAVVSAPIVEETVKGLGVLVIFLAWRRTFSGAVDGLVYAAVVAAGFAFAENILYFVTNRENLLLVFMIRGLFSPFAHVTFTACTGVAIGLSARRRSRLAWVWWTPVGLVAAVVLHAFWNGVVTVAPRYYLLVEVPFFLACIGMVVWLRWAERMTMRRRLDDYGRAGWFSPQEVMMLTTGPGRSAGRRWARTRGPAAATAMSRFQKGAAELAQLRQQAVDGHAGYDFADKERELLARITSSRQVFLGAA</sequence>
<keyword evidence="3" id="KW-0645">Protease</keyword>
<dbReference type="GO" id="GO:0006508">
    <property type="term" value="P:proteolysis"/>
    <property type="evidence" value="ECO:0007669"/>
    <property type="project" value="UniProtKB-KW"/>
</dbReference>
<feature type="transmembrane region" description="Helical" evidence="2">
    <location>
        <begin position="177"/>
        <end position="201"/>
    </location>
</feature>
<reference evidence="3 4" key="1">
    <citation type="submission" date="2018-09" db="EMBL/GenBank/DDBJ databases">
        <authorList>
            <person name="Li J."/>
        </authorList>
    </citation>
    <scope>NUCLEOTIDE SEQUENCE [LARGE SCALE GENOMIC DNA]</scope>
    <source>
        <strain evidence="3 4">2129</strain>
    </source>
</reference>
<keyword evidence="4" id="KW-1185">Reference proteome</keyword>
<dbReference type="Proteomes" id="UP000273001">
    <property type="component" value="Chromosome"/>
</dbReference>
<name>A0ABM6Z3F9_9ACTO</name>
<evidence type="ECO:0000256" key="2">
    <source>
        <dbReference type="SAM" id="Phobius"/>
    </source>
</evidence>
<feature type="transmembrane region" description="Helical" evidence="2">
    <location>
        <begin position="277"/>
        <end position="295"/>
    </location>
</feature>
<keyword evidence="2" id="KW-0812">Transmembrane</keyword>
<feature type="transmembrane region" description="Helical" evidence="2">
    <location>
        <begin position="239"/>
        <end position="265"/>
    </location>
</feature>
<feature type="region of interest" description="Disordered" evidence="1">
    <location>
        <begin position="1"/>
        <end position="28"/>
    </location>
</feature>
<dbReference type="EMBL" id="CP032514">
    <property type="protein sequence ID" value="AYD89739.1"/>
    <property type="molecule type" value="Genomic_DNA"/>
</dbReference>
<organism evidence="3 4">
    <name type="scientific">Actinomyces lilanjuaniae</name>
    <dbReference type="NCBI Taxonomy" id="2321394"/>
    <lineage>
        <taxon>Bacteria</taxon>
        <taxon>Bacillati</taxon>
        <taxon>Actinomycetota</taxon>
        <taxon>Actinomycetes</taxon>
        <taxon>Actinomycetales</taxon>
        <taxon>Actinomycetaceae</taxon>
        <taxon>Actinomyces</taxon>
    </lineage>
</organism>
<gene>
    <name evidence="3" type="ORF">D5R93_06185</name>
</gene>
<keyword evidence="3" id="KW-0378">Hydrolase</keyword>